<proteinExistence type="predicted"/>
<evidence type="ECO:0000256" key="1">
    <source>
        <dbReference type="SAM" id="MobiDB-lite"/>
    </source>
</evidence>
<name>A0A818VLN2_9BILA</name>
<feature type="region of interest" description="Disordered" evidence="1">
    <location>
        <begin position="305"/>
        <end position="324"/>
    </location>
</feature>
<protein>
    <submittedName>
        <fullName evidence="2">Uncharacterized protein</fullName>
    </submittedName>
</protein>
<organism evidence="2 3">
    <name type="scientific">Rotaria socialis</name>
    <dbReference type="NCBI Taxonomy" id="392032"/>
    <lineage>
        <taxon>Eukaryota</taxon>
        <taxon>Metazoa</taxon>
        <taxon>Spiralia</taxon>
        <taxon>Gnathifera</taxon>
        <taxon>Rotifera</taxon>
        <taxon>Eurotatoria</taxon>
        <taxon>Bdelloidea</taxon>
        <taxon>Philodinida</taxon>
        <taxon>Philodinidae</taxon>
        <taxon>Rotaria</taxon>
    </lineage>
</organism>
<reference evidence="2" key="1">
    <citation type="submission" date="2021-02" db="EMBL/GenBank/DDBJ databases">
        <authorList>
            <person name="Nowell W R."/>
        </authorList>
    </citation>
    <scope>NUCLEOTIDE SEQUENCE</scope>
</reference>
<feature type="non-terminal residue" evidence="2">
    <location>
        <position position="351"/>
    </location>
</feature>
<accession>A0A818VLN2</accession>
<feature type="compositionally biased region" description="Low complexity" evidence="1">
    <location>
        <begin position="305"/>
        <end position="323"/>
    </location>
</feature>
<feature type="region of interest" description="Disordered" evidence="1">
    <location>
        <begin position="136"/>
        <end position="161"/>
    </location>
</feature>
<dbReference type="EMBL" id="CAJNYV010004959">
    <property type="protein sequence ID" value="CAF3710317.1"/>
    <property type="molecule type" value="Genomic_DNA"/>
</dbReference>
<evidence type="ECO:0000313" key="2">
    <source>
        <dbReference type="EMBL" id="CAF3710317.1"/>
    </source>
</evidence>
<gene>
    <name evidence="2" type="ORF">KIK155_LOCUS27277</name>
</gene>
<sequence length="351" mass="38808">MKRFPKNCKENCKSSKFSNLQGRRSDPLLENISYATELMNDTTFEICRIEFCIKLDFLLIENWFKHLHNVLTKYNLFNRPEALWNVDEAGFMDDPGRRSGVIKRTTKHAIAAQSAGIYPFDPCAVSNEKMFVPTASTATTSTPTNTKPASSDDSVIDNAPRPRLKRSTSCGHFSNAALNLTRTTLCDKSNDHMSSSISTSLSSSLIETNTSCALTDDSNFVNQMATSSIYTLSGNADITTTIDPSTKAYNELNHQLSYQPVLIDLTNNVPFPSSRTQSMYQTTPISLPQGMLISPASQNLETLRNSISSSSSYQSHNSSTTNSISVTEKKIHQLVTFKSELTLIICSSDPC</sequence>
<feature type="compositionally biased region" description="Low complexity" evidence="1">
    <location>
        <begin position="136"/>
        <end position="151"/>
    </location>
</feature>
<comment type="caution">
    <text evidence="2">The sequence shown here is derived from an EMBL/GenBank/DDBJ whole genome shotgun (WGS) entry which is preliminary data.</text>
</comment>
<evidence type="ECO:0000313" key="3">
    <source>
        <dbReference type="Proteomes" id="UP000663865"/>
    </source>
</evidence>
<dbReference type="AlphaFoldDB" id="A0A818VLN2"/>
<dbReference type="Proteomes" id="UP000663865">
    <property type="component" value="Unassembled WGS sequence"/>
</dbReference>